<evidence type="ECO:0000256" key="1">
    <source>
        <dbReference type="ARBA" id="ARBA00004141"/>
    </source>
</evidence>
<proteinExistence type="inferred from homology"/>
<evidence type="ECO:0000259" key="7">
    <source>
        <dbReference type="Pfam" id="PF20684"/>
    </source>
</evidence>
<sequence length="364" mass="40363">MDVLAITTTFTSLAVVIVALRLWTRFRLAKTPGWDDLLIGGALIVDLAFFAFVLGERHYGLGKAFSALHPRQMQKQLLFLWLSIPFYNLTLILTKFSALFLFLRIFRSHAFLIPTYTIMAFLMVSGLWIVLSAFFFCVPIHDFWSLSPKAHKDHCLPGAPVWVSNAAIQIFTDLVILGMPLPLLWNLQITRRLKVGILLVFGFGIFVIATSSARLYELSTMIGHGDFNNPHANVQAVMWSSLEANVSIICACLPPLHPLLSRLFSFCFLPQPVNSSSASTIPLHSTSRTISKILPHTTQFTAPRKPSIYEHGDSGVGTDSGVFHKGHFYAGTGSYSANISRVVTNEETNDDAVENGRGFGLCRS</sequence>
<dbReference type="Proteomes" id="UP001141434">
    <property type="component" value="Unassembled WGS sequence"/>
</dbReference>
<dbReference type="Pfam" id="PF20684">
    <property type="entry name" value="Fung_rhodopsin"/>
    <property type="match status" value="1"/>
</dbReference>
<feature type="transmembrane region" description="Helical" evidence="6">
    <location>
        <begin position="6"/>
        <end position="24"/>
    </location>
</feature>
<dbReference type="RefSeq" id="XP_056516183.1">
    <property type="nucleotide sequence ID" value="XM_056651333.1"/>
</dbReference>
<comment type="subcellular location">
    <subcellularLocation>
        <location evidence="1">Membrane</location>
        <topology evidence="1">Multi-pass membrane protein</topology>
    </subcellularLocation>
</comment>
<keyword evidence="3 6" id="KW-1133">Transmembrane helix</keyword>
<feature type="domain" description="Rhodopsin" evidence="7">
    <location>
        <begin position="20"/>
        <end position="262"/>
    </location>
</feature>
<feature type="transmembrane region" description="Helical" evidence="6">
    <location>
        <begin position="197"/>
        <end position="216"/>
    </location>
</feature>
<comment type="caution">
    <text evidence="8">The sequence shown here is derived from an EMBL/GenBank/DDBJ whole genome shotgun (WGS) entry which is preliminary data.</text>
</comment>
<dbReference type="GeneID" id="81390501"/>
<keyword evidence="2 6" id="KW-0812">Transmembrane</keyword>
<dbReference type="InterPro" id="IPR049326">
    <property type="entry name" value="Rhodopsin_dom_fungi"/>
</dbReference>
<dbReference type="EMBL" id="JAPMSZ010000001">
    <property type="protein sequence ID" value="KAJ5114991.1"/>
    <property type="molecule type" value="Genomic_DNA"/>
</dbReference>
<comment type="similarity">
    <text evidence="5">Belongs to the SAT4 family.</text>
</comment>
<dbReference type="OrthoDB" id="10017208at2759"/>
<dbReference type="InterPro" id="IPR052337">
    <property type="entry name" value="SAT4-like"/>
</dbReference>
<feature type="transmembrane region" description="Helical" evidence="6">
    <location>
        <begin position="115"/>
        <end position="141"/>
    </location>
</feature>
<dbReference type="PANTHER" id="PTHR33048:SF47">
    <property type="entry name" value="INTEGRAL MEMBRANE PROTEIN-RELATED"/>
    <property type="match status" value="1"/>
</dbReference>
<evidence type="ECO:0000256" key="3">
    <source>
        <dbReference type="ARBA" id="ARBA00022989"/>
    </source>
</evidence>
<reference evidence="8" key="1">
    <citation type="submission" date="2022-11" db="EMBL/GenBank/DDBJ databases">
        <authorList>
            <person name="Petersen C."/>
        </authorList>
    </citation>
    <scope>NUCLEOTIDE SEQUENCE</scope>
    <source>
        <strain evidence="8">IBT 34128</strain>
    </source>
</reference>
<accession>A0A9W9KRB8</accession>
<dbReference type="PANTHER" id="PTHR33048">
    <property type="entry name" value="PTH11-LIKE INTEGRAL MEMBRANE PROTEIN (AFU_ORTHOLOGUE AFUA_5G11245)"/>
    <property type="match status" value="1"/>
</dbReference>
<dbReference type="GO" id="GO:0016020">
    <property type="term" value="C:membrane"/>
    <property type="evidence" value="ECO:0007669"/>
    <property type="project" value="UniProtKB-SubCell"/>
</dbReference>
<feature type="transmembrane region" description="Helical" evidence="6">
    <location>
        <begin position="78"/>
        <end position="103"/>
    </location>
</feature>
<evidence type="ECO:0000256" key="6">
    <source>
        <dbReference type="SAM" id="Phobius"/>
    </source>
</evidence>
<reference evidence="8" key="2">
    <citation type="journal article" date="2023" name="IMA Fungus">
        <title>Comparative genomic study of the Penicillium genus elucidates a diverse pangenome and 15 lateral gene transfer events.</title>
        <authorList>
            <person name="Petersen C."/>
            <person name="Sorensen T."/>
            <person name="Nielsen M.R."/>
            <person name="Sondergaard T.E."/>
            <person name="Sorensen J.L."/>
            <person name="Fitzpatrick D.A."/>
            <person name="Frisvad J.C."/>
            <person name="Nielsen K.L."/>
        </authorList>
    </citation>
    <scope>NUCLEOTIDE SEQUENCE</scope>
    <source>
        <strain evidence="8">IBT 34128</strain>
    </source>
</reference>
<evidence type="ECO:0000313" key="9">
    <source>
        <dbReference type="Proteomes" id="UP001141434"/>
    </source>
</evidence>
<keyword evidence="9" id="KW-1185">Reference proteome</keyword>
<feature type="transmembrane region" description="Helical" evidence="6">
    <location>
        <begin position="36"/>
        <end position="55"/>
    </location>
</feature>
<feature type="transmembrane region" description="Helical" evidence="6">
    <location>
        <begin position="161"/>
        <end position="185"/>
    </location>
</feature>
<dbReference type="AlphaFoldDB" id="A0A9W9KRB8"/>
<organism evidence="8 9">
    <name type="scientific">Penicillium alfredii</name>
    <dbReference type="NCBI Taxonomy" id="1506179"/>
    <lineage>
        <taxon>Eukaryota</taxon>
        <taxon>Fungi</taxon>
        <taxon>Dikarya</taxon>
        <taxon>Ascomycota</taxon>
        <taxon>Pezizomycotina</taxon>
        <taxon>Eurotiomycetes</taxon>
        <taxon>Eurotiomycetidae</taxon>
        <taxon>Eurotiales</taxon>
        <taxon>Aspergillaceae</taxon>
        <taxon>Penicillium</taxon>
    </lineage>
</organism>
<gene>
    <name evidence="8" type="ORF">NUU61_000750</name>
</gene>
<name>A0A9W9KRB8_9EURO</name>
<evidence type="ECO:0000256" key="2">
    <source>
        <dbReference type="ARBA" id="ARBA00022692"/>
    </source>
</evidence>
<evidence type="ECO:0000256" key="5">
    <source>
        <dbReference type="ARBA" id="ARBA00038359"/>
    </source>
</evidence>
<evidence type="ECO:0000313" key="8">
    <source>
        <dbReference type="EMBL" id="KAJ5114991.1"/>
    </source>
</evidence>
<evidence type="ECO:0000256" key="4">
    <source>
        <dbReference type="ARBA" id="ARBA00023136"/>
    </source>
</evidence>
<keyword evidence="4 6" id="KW-0472">Membrane</keyword>
<protein>
    <recommendedName>
        <fullName evidence="7">Rhodopsin domain-containing protein</fullName>
    </recommendedName>
</protein>